<evidence type="ECO:0000256" key="6">
    <source>
        <dbReference type="ARBA" id="ARBA00022842"/>
    </source>
</evidence>
<proteinExistence type="inferred from homology"/>
<dbReference type="PRINTS" id="PR00377">
    <property type="entry name" value="IMPHPHTASES"/>
</dbReference>
<gene>
    <name evidence="9" type="ORF">GWO12_13645</name>
</gene>
<dbReference type="GO" id="GO:0007165">
    <property type="term" value="P:signal transduction"/>
    <property type="evidence" value="ECO:0007669"/>
    <property type="project" value="TreeGrafter"/>
</dbReference>
<dbReference type="AlphaFoldDB" id="A0AAE4Z964"/>
<evidence type="ECO:0000256" key="8">
    <source>
        <dbReference type="RuleBase" id="RU364068"/>
    </source>
</evidence>
<comment type="cofactor">
    <cofactor evidence="2 7 8">
        <name>Mg(2+)</name>
        <dbReference type="ChEBI" id="CHEBI:18420"/>
    </cofactor>
</comment>
<dbReference type="Pfam" id="PF00459">
    <property type="entry name" value="Inositol_P"/>
    <property type="match status" value="1"/>
</dbReference>
<keyword evidence="6 7" id="KW-0460">Magnesium</keyword>
<feature type="binding site" evidence="7">
    <location>
        <position position="92"/>
    </location>
    <ligand>
        <name>Mg(2+)</name>
        <dbReference type="ChEBI" id="CHEBI:18420"/>
        <label>1</label>
        <note>catalytic</note>
    </ligand>
</feature>
<keyword evidence="5 8" id="KW-0378">Hydrolase</keyword>
<feature type="binding site" evidence="7">
    <location>
        <position position="89"/>
    </location>
    <ligand>
        <name>Mg(2+)</name>
        <dbReference type="ChEBI" id="CHEBI:18420"/>
        <label>1</label>
        <note>catalytic</note>
    </ligand>
</feature>
<dbReference type="InterPro" id="IPR020550">
    <property type="entry name" value="Inositol_monophosphatase_CS"/>
</dbReference>
<dbReference type="GO" id="GO:0046854">
    <property type="term" value="P:phosphatidylinositol phosphate biosynthetic process"/>
    <property type="evidence" value="ECO:0007669"/>
    <property type="project" value="InterPro"/>
</dbReference>
<reference evidence="9 10" key="1">
    <citation type="submission" date="2020-01" db="EMBL/GenBank/DDBJ databases">
        <title>Genomes assembled from Gulf of Kutch pelagic sediment metagenomes.</title>
        <authorList>
            <person name="Chandrashekar M."/>
            <person name="Mahajan M.S."/>
            <person name="Dave K.J."/>
            <person name="Vatsa P."/>
            <person name="Nathani N.M."/>
        </authorList>
    </citation>
    <scope>NUCLEOTIDE SEQUENCE [LARGE SCALE GENOMIC DNA]</scope>
    <source>
        <strain evidence="9">KS3-K002</strain>
    </source>
</reference>
<evidence type="ECO:0000256" key="4">
    <source>
        <dbReference type="ARBA" id="ARBA00022723"/>
    </source>
</evidence>
<feature type="binding site" evidence="7">
    <location>
        <position position="70"/>
    </location>
    <ligand>
        <name>Mg(2+)</name>
        <dbReference type="ChEBI" id="CHEBI:18420"/>
        <label>1</label>
        <note>catalytic</note>
    </ligand>
</feature>
<keyword evidence="4 7" id="KW-0479">Metal-binding</keyword>
<dbReference type="PANTHER" id="PTHR20854:SF4">
    <property type="entry name" value="INOSITOL-1-MONOPHOSPHATASE-RELATED"/>
    <property type="match status" value="1"/>
</dbReference>
<comment type="caution">
    <text evidence="9">The sequence shown here is derived from an EMBL/GenBank/DDBJ whole genome shotgun (WGS) entry which is preliminary data.</text>
</comment>
<dbReference type="InterPro" id="IPR000760">
    <property type="entry name" value="Inositol_monophosphatase-like"/>
</dbReference>
<dbReference type="Gene3D" id="3.30.540.10">
    <property type="entry name" value="Fructose-1,6-Bisphosphatase, subunit A, domain 1"/>
    <property type="match status" value="1"/>
</dbReference>
<evidence type="ECO:0000256" key="5">
    <source>
        <dbReference type="ARBA" id="ARBA00022801"/>
    </source>
</evidence>
<comment type="catalytic activity">
    <reaction evidence="1 8">
        <text>a myo-inositol phosphate + H2O = myo-inositol + phosphate</text>
        <dbReference type="Rhea" id="RHEA:24056"/>
        <dbReference type="ChEBI" id="CHEBI:15377"/>
        <dbReference type="ChEBI" id="CHEBI:17268"/>
        <dbReference type="ChEBI" id="CHEBI:43474"/>
        <dbReference type="ChEBI" id="CHEBI:84139"/>
        <dbReference type="EC" id="3.1.3.25"/>
    </reaction>
</comment>
<organism evidence="9 10">
    <name type="scientific">Candidatus Kutchimonas denitrificans</name>
    <dbReference type="NCBI Taxonomy" id="3056748"/>
    <lineage>
        <taxon>Bacteria</taxon>
        <taxon>Pseudomonadati</taxon>
        <taxon>Gemmatimonadota</taxon>
        <taxon>Gemmatimonadia</taxon>
        <taxon>Candidatus Palauibacterales</taxon>
        <taxon>Candidatus Palauibacteraceae</taxon>
        <taxon>Candidatus Kutchimonas</taxon>
    </lineage>
</organism>
<name>A0AAE4Z964_9BACT</name>
<feature type="binding site" evidence="7">
    <location>
        <position position="91"/>
    </location>
    <ligand>
        <name>Mg(2+)</name>
        <dbReference type="ChEBI" id="CHEBI:18420"/>
        <label>1</label>
        <note>catalytic</note>
    </ligand>
</feature>
<dbReference type="PANTHER" id="PTHR20854">
    <property type="entry name" value="INOSITOL MONOPHOSPHATASE"/>
    <property type="match status" value="1"/>
</dbReference>
<evidence type="ECO:0000256" key="1">
    <source>
        <dbReference type="ARBA" id="ARBA00001033"/>
    </source>
</evidence>
<dbReference type="SUPFAM" id="SSF56655">
    <property type="entry name" value="Carbohydrate phosphatase"/>
    <property type="match status" value="1"/>
</dbReference>
<dbReference type="PROSITE" id="PS00630">
    <property type="entry name" value="IMP_2"/>
    <property type="match status" value="1"/>
</dbReference>
<protein>
    <recommendedName>
        <fullName evidence="8">Inositol-1-monophosphatase</fullName>
        <ecNumber evidence="8">3.1.3.25</ecNumber>
    </recommendedName>
</protein>
<evidence type="ECO:0000313" key="9">
    <source>
        <dbReference type="EMBL" id="NIR76134.1"/>
    </source>
</evidence>
<evidence type="ECO:0000313" key="10">
    <source>
        <dbReference type="Proteomes" id="UP000702544"/>
    </source>
</evidence>
<dbReference type="InterPro" id="IPR022337">
    <property type="entry name" value="Inositol_monophosphatase_SuhB"/>
</dbReference>
<dbReference type="GO" id="GO:0006020">
    <property type="term" value="P:inositol metabolic process"/>
    <property type="evidence" value="ECO:0007669"/>
    <property type="project" value="TreeGrafter"/>
</dbReference>
<dbReference type="Gene3D" id="3.40.190.80">
    <property type="match status" value="1"/>
</dbReference>
<comment type="similarity">
    <text evidence="3 8">Belongs to the inositol monophosphatase superfamily.</text>
</comment>
<dbReference type="CDD" id="cd01639">
    <property type="entry name" value="IMPase"/>
    <property type="match status" value="1"/>
</dbReference>
<sequence length="266" mass="28677">MNSLEDLLHAARNAAEAAAAIHRRGASRLDPEAWTEKGHADWVSEVDHEAEAAAVGAIRETFPNHAIAAEESDWGGPESDDAEVTWYVDPLDGTTNYLHGYPYHSVSIAAVDSQGLAAAVVVNSGRWETFEAMRGEGARMDGHPIAVSKVDELKLALIGTGFPFKKTELLGTYMKQFGEILPRTSGIRRTGSAAIDLCDLACGRLDGFWELHLAPWDVAAGVLILREAGGVITDLAGNDDVIEHGGFIAGNPAIYRELYRLVRSTK</sequence>
<accession>A0AAE4Z964</accession>
<dbReference type="InterPro" id="IPR020583">
    <property type="entry name" value="Inositol_monoP_metal-BS"/>
</dbReference>
<dbReference type="Proteomes" id="UP000702544">
    <property type="component" value="Unassembled WGS sequence"/>
</dbReference>
<dbReference type="EC" id="3.1.3.25" evidence="8"/>
<feature type="binding site" evidence="7">
    <location>
        <position position="217"/>
    </location>
    <ligand>
        <name>Mg(2+)</name>
        <dbReference type="ChEBI" id="CHEBI:18420"/>
        <label>1</label>
        <note>catalytic</note>
    </ligand>
</feature>
<dbReference type="GO" id="GO:0046872">
    <property type="term" value="F:metal ion binding"/>
    <property type="evidence" value="ECO:0007669"/>
    <property type="project" value="UniProtKB-KW"/>
</dbReference>
<dbReference type="InterPro" id="IPR033942">
    <property type="entry name" value="IMPase"/>
</dbReference>
<dbReference type="PROSITE" id="PS00629">
    <property type="entry name" value="IMP_1"/>
    <property type="match status" value="1"/>
</dbReference>
<dbReference type="EMBL" id="JAACAK010000113">
    <property type="protein sequence ID" value="NIR76134.1"/>
    <property type="molecule type" value="Genomic_DNA"/>
</dbReference>
<evidence type="ECO:0000256" key="3">
    <source>
        <dbReference type="ARBA" id="ARBA00009759"/>
    </source>
</evidence>
<dbReference type="GO" id="GO:0008934">
    <property type="term" value="F:inositol monophosphate 1-phosphatase activity"/>
    <property type="evidence" value="ECO:0007669"/>
    <property type="project" value="InterPro"/>
</dbReference>
<evidence type="ECO:0000256" key="2">
    <source>
        <dbReference type="ARBA" id="ARBA00001946"/>
    </source>
</evidence>
<dbReference type="PRINTS" id="PR01959">
    <property type="entry name" value="SBIMPHPHTASE"/>
</dbReference>
<evidence type="ECO:0000256" key="7">
    <source>
        <dbReference type="PIRSR" id="PIRSR600760-2"/>
    </source>
</evidence>